<dbReference type="NCBIfam" id="TIGR03864">
    <property type="entry name" value="PQQ_ABC_ATP"/>
    <property type="match status" value="1"/>
</dbReference>
<accession>A0A1Q9HAV8</accession>
<evidence type="ECO:0000259" key="6">
    <source>
        <dbReference type="PROSITE" id="PS50893"/>
    </source>
</evidence>
<feature type="domain" description="ABC transporter" evidence="6">
    <location>
        <begin position="3"/>
        <end position="232"/>
    </location>
</feature>
<evidence type="ECO:0000313" key="7">
    <source>
        <dbReference type="EMBL" id="OLQ86310.1"/>
    </source>
</evidence>
<reference evidence="7 8" key="1">
    <citation type="submission" date="2016-09" db="EMBL/GenBank/DDBJ databases">
        <title>Genomic Taxonomy of the Vibrionaceae.</title>
        <authorList>
            <person name="Gonzalez-Castillo A."/>
            <person name="Gomez-Gil B."/>
            <person name="Enciso-Ibarra K."/>
        </authorList>
    </citation>
    <scope>NUCLEOTIDE SEQUENCE [LARGE SCALE GENOMIC DNA]</scope>
    <source>
        <strain evidence="7 8">CAIM 703</strain>
    </source>
</reference>
<dbReference type="InterPro" id="IPR003593">
    <property type="entry name" value="AAA+_ATPase"/>
</dbReference>
<dbReference type="Gene3D" id="3.40.50.300">
    <property type="entry name" value="P-loop containing nucleotide triphosphate hydrolases"/>
    <property type="match status" value="1"/>
</dbReference>
<dbReference type="PROSITE" id="PS50893">
    <property type="entry name" value="ABC_TRANSPORTER_2"/>
    <property type="match status" value="1"/>
</dbReference>
<comment type="similarity">
    <text evidence="1">Belongs to the ABC transporter superfamily.</text>
</comment>
<keyword evidence="2" id="KW-0813">Transport</keyword>
<evidence type="ECO:0000256" key="1">
    <source>
        <dbReference type="ARBA" id="ARBA00005417"/>
    </source>
</evidence>
<dbReference type="InterPro" id="IPR022467">
    <property type="entry name" value="ABC_transprt_ATP-bd_su_PQQ"/>
</dbReference>
<dbReference type="GO" id="GO:0016887">
    <property type="term" value="F:ATP hydrolysis activity"/>
    <property type="evidence" value="ECO:0007669"/>
    <property type="project" value="InterPro"/>
</dbReference>
<gene>
    <name evidence="7" type="ORF">BIY22_11725</name>
</gene>
<dbReference type="InterPro" id="IPR050763">
    <property type="entry name" value="ABC_transporter_ATP-binding"/>
</dbReference>
<dbReference type="STRING" id="1381081.BIY22_11725"/>
<dbReference type="AlphaFoldDB" id="A0A1Q9HAV8"/>
<proteinExistence type="inferred from homology"/>
<dbReference type="OrthoDB" id="9775490at2"/>
<evidence type="ECO:0000256" key="2">
    <source>
        <dbReference type="ARBA" id="ARBA00022448"/>
    </source>
</evidence>
<keyword evidence="3" id="KW-0536">Nodulation</keyword>
<evidence type="ECO:0000313" key="8">
    <source>
        <dbReference type="Proteomes" id="UP000186313"/>
    </source>
</evidence>
<keyword evidence="4" id="KW-0547">Nucleotide-binding</keyword>
<dbReference type="InterPro" id="IPR003439">
    <property type="entry name" value="ABC_transporter-like_ATP-bd"/>
</dbReference>
<dbReference type="Pfam" id="PF00005">
    <property type="entry name" value="ABC_tran"/>
    <property type="match status" value="1"/>
</dbReference>
<evidence type="ECO:0000256" key="5">
    <source>
        <dbReference type="ARBA" id="ARBA00022840"/>
    </source>
</evidence>
<dbReference type="InterPro" id="IPR027417">
    <property type="entry name" value="P-loop_NTPase"/>
</dbReference>
<dbReference type="SUPFAM" id="SSF52540">
    <property type="entry name" value="P-loop containing nucleoside triphosphate hydrolases"/>
    <property type="match status" value="1"/>
</dbReference>
<dbReference type="PANTHER" id="PTHR42711:SF5">
    <property type="entry name" value="ABC TRANSPORTER ATP-BINDING PROTEIN NATA"/>
    <property type="match status" value="1"/>
</dbReference>
<dbReference type="PANTHER" id="PTHR42711">
    <property type="entry name" value="ABC TRANSPORTER ATP-BINDING PROTEIN"/>
    <property type="match status" value="1"/>
</dbReference>
<evidence type="ECO:0000256" key="3">
    <source>
        <dbReference type="ARBA" id="ARBA00022458"/>
    </source>
</evidence>
<dbReference type="EMBL" id="MJMJ01000043">
    <property type="protein sequence ID" value="OLQ86310.1"/>
    <property type="molecule type" value="Genomic_DNA"/>
</dbReference>
<evidence type="ECO:0000256" key="4">
    <source>
        <dbReference type="ARBA" id="ARBA00022741"/>
    </source>
</evidence>
<dbReference type="RefSeq" id="WP_075710173.1">
    <property type="nucleotide sequence ID" value="NZ_MJMJ01000043.1"/>
</dbReference>
<dbReference type="GO" id="GO:0005524">
    <property type="term" value="F:ATP binding"/>
    <property type="evidence" value="ECO:0007669"/>
    <property type="project" value="UniProtKB-KW"/>
</dbReference>
<protein>
    <submittedName>
        <fullName evidence="7">ABC transporter ATP-binding protein</fullName>
    </submittedName>
</protein>
<dbReference type="SMART" id="SM00382">
    <property type="entry name" value="AAA"/>
    <property type="match status" value="1"/>
</dbReference>
<name>A0A1Q9HAV8_9VIBR</name>
<sequence length="242" mass="26977">MTIVVKDVHFDYGKVAVLKSVSCTLETGFNVLLGPNGAGKSTLFSLLTGLSPIQKGEIGYGQLSLNHNRPKVLSQLGAVFQQSTLDLDLTVKQNLIYHASLHGLHIDSALKNIKDMLCDLQISERLNDRVRTLNGGHRRRLEIVRAMMHKPHYLLLDEPTVGLDNESRNLILSHIRNLATQHGLCVLWMTHLMDEVSLEDSLIVLNRGHVKAKGRAQTLCETHGVRDVHQLYRKLTDCVGLA</sequence>
<organism evidence="7 8">
    <name type="scientific">Vibrio panuliri</name>
    <dbReference type="NCBI Taxonomy" id="1381081"/>
    <lineage>
        <taxon>Bacteria</taxon>
        <taxon>Pseudomonadati</taxon>
        <taxon>Pseudomonadota</taxon>
        <taxon>Gammaproteobacteria</taxon>
        <taxon>Vibrionales</taxon>
        <taxon>Vibrionaceae</taxon>
        <taxon>Vibrio</taxon>
    </lineage>
</organism>
<keyword evidence="5 7" id="KW-0067">ATP-binding</keyword>
<dbReference type="Proteomes" id="UP000186313">
    <property type="component" value="Unassembled WGS sequence"/>
</dbReference>
<comment type="caution">
    <text evidence="7">The sequence shown here is derived from an EMBL/GenBank/DDBJ whole genome shotgun (WGS) entry which is preliminary data.</text>
</comment>